<keyword evidence="2" id="KW-0812">Transmembrane</keyword>
<feature type="compositionally biased region" description="Basic residues" evidence="1">
    <location>
        <begin position="103"/>
        <end position="112"/>
    </location>
</feature>
<evidence type="ECO:0000256" key="1">
    <source>
        <dbReference type="SAM" id="MobiDB-lite"/>
    </source>
</evidence>
<dbReference type="OrthoDB" id="2434990at2759"/>
<evidence type="ECO:0000313" key="4">
    <source>
        <dbReference type="Proteomes" id="UP000780801"/>
    </source>
</evidence>
<dbReference type="Proteomes" id="UP000780801">
    <property type="component" value="Unassembled WGS sequence"/>
</dbReference>
<feature type="compositionally biased region" description="Acidic residues" evidence="1">
    <location>
        <begin position="66"/>
        <end position="82"/>
    </location>
</feature>
<accession>A0A9P6G1Y0</accession>
<sequence>MSQASTTSDSATPSGSNLAASTLASHSADGFRPSIFEHSTSTPATNNSTRVPSYALGATTALREDLDSDTEDDFDFDFDSDDLGQRRSRQPRSTGLFPPRESRTRRRRRRRLSASAAHLLAQAPAVPDLRFDHNYNKALDQIYEAHAREIAKTSAAVAGDYTASVDQAIREAKPGQQSTSSSSPAKRVPSVAARITVMTIRDIIIMPFIHGFFWGFGTILLTLAGQRSLLYHLGQSWRRVFGGSGDSSNTTAQFRGEPARVHRTGTAGFGSLGLMGAGSQPGFGRPASS</sequence>
<evidence type="ECO:0000256" key="2">
    <source>
        <dbReference type="SAM" id="Phobius"/>
    </source>
</evidence>
<dbReference type="EMBL" id="JAABOA010000326">
    <property type="protein sequence ID" value="KAF9584795.1"/>
    <property type="molecule type" value="Genomic_DNA"/>
</dbReference>
<gene>
    <name evidence="3" type="ORF">BGW38_005151</name>
</gene>
<protein>
    <submittedName>
        <fullName evidence="3">Uncharacterized protein</fullName>
    </submittedName>
</protein>
<keyword evidence="2" id="KW-0472">Membrane</keyword>
<name>A0A9P6G1Y0_9FUNG</name>
<comment type="caution">
    <text evidence="3">The sequence shown here is derived from an EMBL/GenBank/DDBJ whole genome shotgun (WGS) entry which is preliminary data.</text>
</comment>
<feature type="compositionally biased region" description="Polar residues" evidence="1">
    <location>
        <begin position="1"/>
        <end position="25"/>
    </location>
</feature>
<reference evidence="3" key="1">
    <citation type="journal article" date="2020" name="Fungal Divers.">
        <title>Resolving the Mortierellaceae phylogeny through synthesis of multi-gene phylogenetics and phylogenomics.</title>
        <authorList>
            <person name="Vandepol N."/>
            <person name="Liber J."/>
            <person name="Desiro A."/>
            <person name="Na H."/>
            <person name="Kennedy M."/>
            <person name="Barry K."/>
            <person name="Grigoriev I.V."/>
            <person name="Miller A.N."/>
            <person name="O'Donnell K."/>
            <person name="Stajich J.E."/>
            <person name="Bonito G."/>
        </authorList>
    </citation>
    <scope>NUCLEOTIDE SEQUENCE</scope>
    <source>
        <strain evidence="3">KOD1015</strain>
    </source>
</reference>
<feature type="transmembrane region" description="Helical" evidence="2">
    <location>
        <begin position="204"/>
        <end position="224"/>
    </location>
</feature>
<keyword evidence="2" id="KW-1133">Transmembrane helix</keyword>
<keyword evidence="4" id="KW-1185">Reference proteome</keyword>
<feature type="compositionally biased region" description="Polar residues" evidence="1">
    <location>
        <begin position="37"/>
        <end position="51"/>
    </location>
</feature>
<feature type="region of interest" description="Disordered" evidence="1">
    <location>
        <begin position="1"/>
        <end position="52"/>
    </location>
</feature>
<proteinExistence type="predicted"/>
<feature type="region of interest" description="Disordered" evidence="1">
    <location>
        <begin position="64"/>
        <end position="112"/>
    </location>
</feature>
<evidence type="ECO:0000313" key="3">
    <source>
        <dbReference type="EMBL" id="KAF9584795.1"/>
    </source>
</evidence>
<dbReference type="AlphaFoldDB" id="A0A9P6G1Y0"/>
<organism evidence="3 4">
    <name type="scientific">Lunasporangiospora selenospora</name>
    <dbReference type="NCBI Taxonomy" id="979761"/>
    <lineage>
        <taxon>Eukaryota</taxon>
        <taxon>Fungi</taxon>
        <taxon>Fungi incertae sedis</taxon>
        <taxon>Mucoromycota</taxon>
        <taxon>Mortierellomycotina</taxon>
        <taxon>Mortierellomycetes</taxon>
        <taxon>Mortierellales</taxon>
        <taxon>Mortierellaceae</taxon>
        <taxon>Lunasporangiospora</taxon>
    </lineage>
</organism>